<evidence type="ECO:0000256" key="8">
    <source>
        <dbReference type="ARBA" id="ARBA00025084"/>
    </source>
</evidence>
<dbReference type="GO" id="GO:0006412">
    <property type="term" value="P:translation"/>
    <property type="evidence" value="ECO:0007669"/>
    <property type="project" value="UniProtKB-UniRule"/>
</dbReference>
<evidence type="ECO:0000256" key="11">
    <source>
        <dbReference type="RuleBase" id="RU004005"/>
    </source>
</evidence>
<evidence type="ECO:0000256" key="9">
    <source>
        <dbReference type="ARBA" id="ARBA00035207"/>
    </source>
</evidence>
<evidence type="ECO:0000256" key="10">
    <source>
        <dbReference type="HAMAP-Rule" id="MF_01331"/>
    </source>
</evidence>
<dbReference type="SUPFAM" id="SSF54843">
    <property type="entry name" value="Ribosomal protein L22"/>
    <property type="match status" value="1"/>
</dbReference>
<comment type="similarity">
    <text evidence="2 10 11">Belongs to the universal ribosomal protein uL22 family.</text>
</comment>
<dbReference type="GO" id="GO:0003735">
    <property type="term" value="F:structural constituent of ribosome"/>
    <property type="evidence" value="ECO:0007669"/>
    <property type="project" value="InterPro"/>
</dbReference>
<dbReference type="NCBIfam" id="TIGR01044">
    <property type="entry name" value="rplV_bact"/>
    <property type="match status" value="1"/>
</dbReference>
<dbReference type="PROSITE" id="PS00464">
    <property type="entry name" value="RIBOSOMAL_L22"/>
    <property type="match status" value="1"/>
</dbReference>
<dbReference type="InterPro" id="IPR001063">
    <property type="entry name" value="Ribosomal_uL22"/>
</dbReference>
<dbReference type="EMBL" id="MCIB01000002">
    <property type="protein sequence ID" value="RKD34219.1"/>
    <property type="molecule type" value="Genomic_DNA"/>
</dbReference>
<dbReference type="InterPro" id="IPR005727">
    <property type="entry name" value="Ribosomal_uL22_bac/chlpt-type"/>
</dbReference>
<dbReference type="Pfam" id="PF00237">
    <property type="entry name" value="Ribosomal_L22"/>
    <property type="match status" value="1"/>
</dbReference>
<evidence type="ECO:0000256" key="4">
    <source>
        <dbReference type="ARBA" id="ARBA00022730"/>
    </source>
</evidence>
<dbReference type="Proteomes" id="UP000284177">
    <property type="component" value="Unassembled WGS sequence"/>
</dbReference>
<comment type="subunit">
    <text evidence="3 10 12">Part of the 50S ribosomal subunit.</text>
</comment>
<comment type="caution">
    <text evidence="14">The sequence shown here is derived from an EMBL/GenBank/DDBJ whole genome shotgun (WGS) entry which is preliminary data.</text>
</comment>
<evidence type="ECO:0000256" key="6">
    <source>
        <dbReference type="ARBA" id="ARBA00022980"/>
    </source>
</evidence>
<dbReference type="InterPro" id="IPR047867">
    <property type="entry name" value="Ribosomal_uL22_bac/org-type"/>
</dbReference>
<dbReference type="InterPro" id="IPR018260">
    <property type="entry name" value="Ribosomal_uL22_CS"/>
</dbReference>
<keyword evidence="7 10" id="KW-0687">Ribonucleoprotein</keyword>
<comment type="function">
    <text evidence="1 10">The globular domain of the protein is located near the polypeptide exit tunnel on the outside of the subunit, while an extended beta-hairpin is found that lines the wall of the exit tunnel in the center of the 70S ribosome.</text>
</comment>
<keyword evidence="4 10" id="KW-0699">rRNA-binding</keyword>
<dbReference type="InterPro" id="IPR036394">
    <property type="entry name" value="Ribosomal_uL22_sf"/>
</dbReference>
<dbReference type="GO" id="GO:0019843">
    <property type="term" value="F:rRNA binding"/>
    <property type="evidence" value="ECO:0007669"/>
    <property type="project" value="UniProtKB-UniRule"/>
</dbReference>
<sequence length="102" mass="11625">MRISPRKVKVVADLIRGKNVDEALAILRFTPKKSARMLEKVVNSAVANAENNHGMDRDKLYISQVYANQGPTLKRWRARAQGRADMIRKRTSHIGVVVKERE</sequence>
<dbReference type="CDD" id="cd00336">
    <property type="entry name" value="Ribosomal_L22"/>
    <property type="match status" value="1"/>
</dbReference>
<comment type="function">
    <text evidence="10 13">This protein binds specifically to 23S rRNA; its binding is stimulated by other ribosomal proteins, e.g., L4, L17, and L20. It is important during the early stages of 50S assembly. It makes multiple contacts with different domains of the 23S rRNA in the assembled 50S subunit and ribosome.</text>
</comment>
<dbReference type="AlphaFoldDB" id="A0A419T9S1"/>
<proteinExistence type="inferred from homology"/>
<name>A0A419T9S1_9FIRM</name>
<evidence type="ECO:0000313" key="15">
    <source>
        <dbReference type="Proteomes" id="UP000284177"/>
    </source>
</evidence>
<protein>
    <recommendedName>
        <fullName evidence="9 10">Large ribosomal subunit protein uL22</fullName>
    </recommendedName>
</protein>
<dbReference type="HAMAP" id="MF_01331_B">
    <property type="entry name" value="Ribosomal_uL22_B"/>
    <property type="match status" value="1"/>
</dbReference>
<keyword evidence="15" id="KW-1185">Reference proteome</keyword>
<evidence type="ECO:0000313" key="14">
    <source>
        <dbReference type="EMBL" id="RKD34219.1"/>
    </source>
</evidence>
<evidence type="ECO:0000256" key="7">
    <source>
        <dbReference type="ARBA" id="ARBA00023274"/>
    </source>
</evidence>
<gene>
    <name evidence="10" type="primary">rplV</name>
    <name evidence="14" type="ORF">BET03_07455</name>
</gene>
<evidence type="ECO:0000256" key="13">
    <source>
        <dbReference type="RuleBase" id="RU004008"/>
    </source>
</evidence>
<evidence type="ECO:0000256" key="12">
    <source>
        <dbReference type="RuleBase" id="RU004006"/>
    </source>
</evidence>
<accession>A0A419T9S1</accession>
<dbReference type="PANTHER" id="PTHR13501:SF8">
    <property type="entry name" value="LARGE RIBOSOMAL SUBUNIT PROTEIN UL22M"/>
    <property type="match status" value="1"/>
</dbReference>
<keyword evidence="5 10" id="KW-0694">RNA-binding</keyword>
<dbReference type="Gene3D" id="3.90.470.10">
    <property type="entry name" value="Ribosomal protein L22/L17"/>
    <property type="match status" value="1"/>
</dbReference>
<keyword evidence="6 10" id="KW-0689">Ribosomal protein</keyword>
<organism evidence="14 15">
    <name type="scientific">Thermohalobacter berrensis</name>
    <dbReference type="NCBI Taxonomy" id="99594"/>
    <lineage>
        <taxon>Bacteria</taxon>
        <taxon>Bacillati</taxon>
        <taxon>Bacillota</taxon>
        <taxon>Tissierellia</taxon>
        <taxon>Tissierellales</taxon>
        <taxon>Thermohalobacteraceae</taxon>
        <taxon>Thermohalobacter</taxon>
    </lineage>
</organism>
<reference evidence="14 15" key="1">
    <citation type="submission" date="2016-08" db="EMBL/GenBank/DDBJ databases">
        <title>Novel Firmicutes and Novel Genomes.</title>
        <authorList>
            <person name="Poppleton D.I."/>
            <person name="Gribaldo S."/>
        </authorList>
    </citation>
    <scope>NUCLEOTIDE SEQUENCE [LARGE SCALE GENOMIC DNA]</scope>
    <source>
        <strain evidence="14 15">CTT3</strain>
    </source>
</reference>
<evidence type="ECO:0000256" key="5">
    <source>
        <dbReference type="ARBA" id="ARBA00022884"/>
    </source>
</evidence>
<comment type="function">
    <text evidence="8">This protein binds specifically to 23S rRNA; its binding is stimulated by other ribosomal proteins, e.g. L4, L17, and L20. It is important during the early stages of 50S assembly. It makes multiple contacts with different domains of the 23S rRNA in the assembled 50S subunit and ribosome.</text>
</comment>
<evidence type="ECO:0000256" key="3">
    <source>
        <dbReference type="ARBA" id="ARBA00011838"/>
    </source>
</evidence>
<dbReference type="PANTHER" id="PTHR13501">
    <property type="entry name" value="CHLOROPLAST 50S RIBOSOMAL PROTEIN L22-RELATED"/>
    <property type="match status" value="1"/>
</dbReference>
<evidence type="ECO:0000256" key="2">
    <source>
        <dbReference type="ARBA" id="ARBA00009451"/>
    </source>
</evidence>
<dbReference type="GO" id="GO:0022625">
    <property type="term" value="C:cytosolic large ribosomal subunit"/>
    <property type="evidence" value="ECO:0007669"/>
    <property type="project" value="TreeGrafter"/>
</dbReference>
<evidence type="ECO:0000256" key="1">
    <source>
        <dbReference type="ARBA" id="ARBA00003478"/>
    </source>
</evidence>